<comment type="caution">
    <text evidence="1">The sequence shown here is derived from an EMBL/GenBank/DDBJ whole genome shotgun (WGS) entry which is preliminary data.</text>
</comment>
<reference evidence="1" key="1">
    <citation type="submission" date="2022-04" db="EMBL/GenBank/DDBJ databases">
        <title>Jade perch genome.</title>
        <authorList>
            <person name="Chao B."/>
        </authorList>
    </citation>
    <scope>NUCLEOTIDE SEQUENCE</scope>
    <source>
        <strain evidence="1">CB-2022</strain>
    </source>
</reference>
<gene>
    <name evidence="1" type="ORF">L3Q82_004849</name>
</gene>
<proteinExistence type="predicted"/>
<name>A0ACB8VDN5_9TELE</name>
<dbReference type="EMBL" id="CM041552">
    <property type="protein sequence ID" value="KAI3353787.1"/>
    <property type="molecule type" value="Genomic_DNA"/>
</dbReference>
<keyword evidence="2" id="KW-1185">Reference proteome</keyword>
<dbReference type="Proteomes" id="UP000831701">
    <property type="component" value="Chromosome 22"/>
</dbReference>
<evidence type="ECO:0000313" key="2">
    <source>
        <dbReference type="Proteomes" id="UP000831701"/>
    </source>
</evidence>
<accession>A0ACB8VDN5</accession>
<organism evidence="1 2">
    <name type="scientific">Scortum barcoo</name>
    <name type="common">barcoo grunter</name>
    <dbReference type="NCBI Taxonomy" id="214431"/>
    <lineage>
        <taxon>Eukaryota</taxon>
        <taxon>Metazoa</taxon>
        <taxon>Chordata</taxon>
        <taxon>Craniata</taxon>
        <taxon>Vertebrata</taxon>
        <taxon>Euteleostomi</taxon>
        <taxon>Actinopterygii</taxon>
        <taxon>Neopterygii</taxon>
        <taxon>Teleostei</taxon>
        <taxon>Neoteleostei</taxon>
        <taxon>Acanthomorphata</taxon>
        <taxon>Eupercaria</taxon>
        <taxon>Centrarchiformes</taxon>
        <taxon>Terapontoidei</taxon>
        <taxon>Terapontidae</taxon>
        <taxon>Scortum</taxon>
    </lineage>
</organism>
<sequence length="913" mass="104374">MKNKQLPHPNREQGWANYGPRATSGPFAFFIRPAKDRYRITQIKYNCDNIHLTFPCNTWSSHRVADHIQWRIDFAEPCSSHHSASVLKPSAAMSGPKKRRVDNMASANVSLASEQFLCSICLNVFTEPITTPCGHNYCKSCINSYWTLSDLKQCPLCKETFHRAPELRVNTEFREMLEIFRRTRAAGEKSSSACRPREVLCDLCHGAKRKALKSCLVCLASYCDAHLEPHHTAPALKWHKLIKPVENLEERMCKKHKKVIEFFCKKDQSCVCIVCLRDDHVMHESVSLDEEFKERKTKVEFAKRQVKHSVTEKCIMTKRIENSMTQGRQEVERTKAETVKAFAALVALIETKKVKLIELLEEKQKAAEQQAETLIRQLQLDIAEDHWTSTMLEELSKAEDDFRLLQSLPPISSASNTKCRFSAKVQHFLRVETVTSAVAKMEETLAEQVENMIQEVNQEDGDDEPMLSEMEDVFDDELGKIQKQYATNVTLDPNTAHPSLILSEDKKQVRDGGTNRKVADNLQQGQPPPEGGEAKKEGDQTEDKKQKENTAYAKKMVLRLAGLMGLGGAVGVVYIFGSNSVDEQGNVIPDEFDKDPPVVQQLKRTFKYFKDYRQMIIEPTSPKLLPDPLKEPYYQPPYTLVLELTDVLLHPEWSVSPGQLSTGWRFKKRPGIDYLFQQLTPLYVLKSSSSLQRRAWIEGVNRPKPGNIFSLMIQKELTFVEPITINDSRRRIRSSTASILKDSSCIVSSEMRRTFTWMDIMLRSVIVTGVKGQVKQIKLPQRQNTDYTADYQDDVSCLNRDTSKVIVVDCKREAFRLQPFNGMALKKWDGNSEDRTLYDLANFLKTIALSGVEDVRSVLENYALEDDPIEAFKRRQAQLAQEEEQRLAELSQQKKQGLSLGSITSRFWRSKQQ</sequence>
<protein>
    <submittedName>
        <fullName evidence="1">Uncharacterized protein</fullName>
    </submittedName>
</protein>
<evidence type="ECO:0000313" key="1">
    <source>
        <dbReference type="EMBL" id="KAI3353787.1"/>
    </source>
</evidence>